<evidence type="ECO:0000313" key="2">
    <source>
        <dbReference type="Proteomes" id="UP000002899"/>
    </source>
</evidence>
<dbReference type="RefSeq" id="XP_012650245.1">
    <property type="nucleotide sequence ID" value="XM_012794791.1"/>
</dbReference>
<proteinExistence type="predicted"/>
<evidence type="ECO:0000313" key="1">
    <source>
        <dbReference type="EMBL" id="CCF75837.1"/>
    </source>
</evidence>
<dbReference type="VEuPathDB" id="PiroplasmaDB:BmR1_04g08265"/>
<accession>I7IHH8</accession>
<reference evidence="1 2" key="2">
    <citation type="journal article" date="2013" name="PLoS ONE">
        <title>Whole genome mapping and re-organization of the nuclear and mitochondrial genomes of Babesia microti isolates.</title>
        <authorList>
            <person name="Cornillot E."/>
            <person name="Dassouli A."/>
            <person name="Garg A."/>
            <person name="Pachikara N."/>
            <person name="Randazzo S."/>
            <person name="Depoix D."/>
            <person name="Carcy B."/>
            <person name="Delbecq S."/>
            <person name="Frutos R."/>
            <person name="Silva J.C."/>
            <person name="Sutton R."/>
            <person name="Krause P.J."/>
            <person name="Mamoun C.B."/>
        </authorList>
    </citation>
    <scope>NUCLEOTIDE SEQUENCE [LARGE SCALE GENOMIC DNA]</scope>
    <source>
        <strain evidence="1 2">RI</strain>
    </source>
</reference>
<dbReference type="AlphaFoldDB" id="I7IHH8"/>
<dbReference type="EMBL" id="LN871599">
    <property type="protein sequence ID" value="CCF75837.1"/>
    <property type="molecule type" value="Genomic_DNA"/>
</dbReference>
<reference evidence="1 2" key="1">
    <citation type="journal article" date="2012" name="Nucleic Acids Res.">
        <title>Sequencing of the smallest Apicomplexan genome from the human pathogen Babesia microti.</title>
        <authorList>
            <person name="Cornillot E."/>
            <person name="Hadj-Kaddour K."/>
            <person name="Dassouli A."/>
            <person name="Noel B."/>
            <person name="Ranwez V."/>
            <person name="Vacherie B."/>
            <person name="Augagneur Y."/>
            <person name="Bres V."/>
            <person name="Duclos A."/>
            <person name="Randazzo S."/>
            <person name="Carcy B."/>
            <person name="Debierre-Grockiego F."/>
            <person name="Delbecq S."/>
            <person name="Moubri-Menage K."/>
            <person name="Shams-Eldin H."/>
            <person name="Usmani-Brown S."/>
            <person name="Bringaud F."/>
            <person name="Wincker P."/>
            <person name="Vivares C.P."/>
            <person name="Schwarz R.T."/>
            <person name="Schetters T.P."/>
            <person name="Krause P.J."/>
            <person name="Gorenflot A."/>
            <person name="Berry V."/>
            <person name="Barbe V."/>
            <person name="Ben Mamoun C."/>
        </authorList>
    </citation>
    <scope>NUCLEOTIDE SEQUENCE [LARGE SCALE GENOMIC DNA]</scope>
    <source>
        <strain evidence="1 2">RI</strain>
    </source>
</reference>
<sequence>MDNYNKGSNEKIQKYPKNKEIYMRVKMPTYKVVMGVASPWLVTLKVTECGPYRTKPFRSSNSPVPCTFRFGWVHSNL</sequence>
<dbReference type="KEGG" id="bmic:BmR1_04g08265"/>
<dbReference type="Proteomes" id="UP000002899">
    <property type="component" value="Chromosome IV"/>
</dbReference>
<keyword evidence="2" id="KW-1185">Reference proteome</keyword>
<dbReference type="GeneID" id="24426290"/>
<reference evidence="1 2" key="3">
    <citation type="journal article" date="2016" name="Sci. Rep.">
        <title>Genome-wide diversity and gene expression profiling of Babesia microti isolates identify polymorphic genes that mediate host-pathogen interactions.</title>
        <authorList>
            <person name="Silva J.C."/>
            <person name="Cornillot E."/>
            <person name="McCracken C."/>
            <person name="Usmani-Brown S."/>
            <person name="Dwivedi A."/>
            <person name="Ifeonu O.O."/>
            <person name="Crabtree J."/>
            <person name="Gotia H.T."/>
            <person name="Virji A.Z."/>
            <person name="Reynes C."/>
            <person name="Colinge J."/>
            <person name="Kumar V."/>
            <person name="Lawres L."/>
            <person name="Pazzi J.E."/>
            <person name="Pablo J.V."/>
            <person name="Hung C."/>
            <person name="Brancato J."/>
            <person name="Kumari P."/>
            <person name="Orvis J."/>
            <person name="Tretina K."/>
            <person name="Chibucos M."/>
            <person name="Ott S."/>
            <person name="Sadzewicz L."/>
            <person name="Sengamalay N."/>
            <person name="Shetty A.C."/>
            <person name="Su Q."/>
            <person name="Tallon L."/>
            <person name="Fraser C.M."/>
            <person name="Frutos R."/>
            <person name="Molina D.M."/>
            <person name="Krause P.J."/>
            <person name="Ben Mamoun C."/>
        </authorList>
    </citation>
    <scope>NUCLEOTIDE SEQUENCE [LARGE SCALE GENOMIC DNA]</scope>
    <source>
        <strain evidence="1 2">RI</strain>
    </source>
</reference>
<protein>
    <submittedName>
        <fullName evidence="1">Uncharacterized protein</fullName>
    </submittedName>
</protein>
<organism evidence="1 2">
    <name type="scientific">Babesia microti (strain RI)</name>
    <dbReference type="NCBI Taxonomy" id="1133968"/>
    <lineage>
        <taxon>Eukaryota</taxon>
        <taxon>Sar</taxon>
        <taxon>Alveolata</taxon>
        <taxon>Apicomplexa</taxon>
        <taxon>Aconoidasida</taxon>
        <taxon>Piroplasmida</taxon>
        <taxon>Babesiidae</taxon>
        <taxon>Babesia</taxon>
    </lineage>
</organism>
<name>I7IHH8_BABMR</name>
<gene>
    <name evidence="1" type="ORF">BmR1_04g08265</name>
</gene>